<organism evidence="9 10">
    <name type="scientific">Mycobacterium decipiens</name>
    <dbReference type="NCBI Taxonomy" id="1430326"/>
    <lineage>
        <taxon>Bacteria</taxon>
        <taxon>Bacillati</taxon>
        <taxon>Actinomycetota</taxon>
        <taxon>Actinomycetes</taxon>
        <taxon>Mycobacteriales</taxon>
        <taxon>Mycobacteriaceae</taxon>
        <taxon>Mycobacterium</taxon>
    </lineage>
</organism>
<evidence type="ECO:0000256" key="1">
    <source>
        <dbReference type="ARBA" id="ARBA00004651"/>
    </source>
</evidence>
<evidence type="ECO:0000256" key="7">
    <source>
        <dbReference type="SAM" id="Phobius"/>
    </source>
</evidence>
<evidence type="ECO:0000256" key="3">
    <source>
        <dbReference type="ARBA" id="ARBA00022475"/>
    </source>
</evidence>
<dbReference type="InterPro" id="IPR004869">
    <property type="entry name" value="MMPL_dom"/>
</dbReference>
<feature type="transmembrane region" description="Helical" evidence="7">
    <location>
        <begin position="12"/>
        <end position="30"/>
    </location>
</feature>
<keyword evidence="3" id="KW-1003">Cell membrane</keyword>
<feature type="transmembrane region" description="Helical" evidence="7">
    <location>
        <begin position="286"/>
        <end position="308"/>
    </location>
</feature>
<feature type="transmembrane region" description="Helical" evidence="7">
    <location>
        <begin position="247"/>
        <end position="266"/>
    </location>
</feature>
<dbReference type="RefSeq" id="WP_085324818.1">
    <property type="nucleotide sequence ID" value="NZ_NCXP01000008.1"/>
</dbReference>
<proteinExistence type="inferred from homology"/>
<feature type="transmembrane region" description="Helical" evidence="7">
    <location>
        <begin position="377"/>
        <end position="398"/>
    </location>
</feature>
<gene>
    <name evidence="9" type="ORF">B8W66_09725</name>
</gene>
<keyword evidence="4 7" id="KW-0812">Transmembrane</keyword>
<comment type="subcellular location">
    <subcellularLocation>
        <location evidence="1">Cell membrane</location>
        <topology evidence="1">Multi-pass membrane protein</topology>
    </subcellularLocation>
</comment>
<evidence type="ECO:0000313" key="9">
    <source>
        <dbReference type="EMBL" id="OSC41333.1"/>
    </source>
</evidence>
<name>A0A1X2LW90_9MYCO</name>
<dbReference type="PANTHER" id="PTHR33406">
    <property type="entry name" value="MEMBRANE PROTEIN MJ1562-RELATED"/>
    <property type="match status" value="1"/>
</dbReference>
<dbReference type="FunFam" id="1.20.1640.10:FF:000020">
    <property type="entry name" value="Transmembrane transport protein MmpL10"/>
    <property type="match status" value="1"/>
</dbReference>
<dbReference type="PROSITE" id="PS50156">
    <property type="entry name" value="SSD"/>
    <property type="match status" value="1"/>
</dbReference>
<dbReference type="Proteomes" id="UP000193247">
    <property type="component" value="Unassembled WGS sequence"/>
</dbReference>
<evidence type="ECO:0000256" key="6">
    <source>
        <dbReference type="ARBA" id="ARBA00023136"/>
    </source>
</evidence>
<dbReference type="GO" id="GO:0005886">
    <property type="term" value="C:plasma membrane"/>
    <property type="evidence" value="ECO:0007669"/>
    <property type="project" value="UniProtKB-SubCell"/>
</dbReference>
<reference evidence="9 10" key="1">
    <citation type="submission" date="2017-04" db="EMBL/GenBank/DDBJ databases">
        <title>The new phylogeny of genus Mycobacterium.</title>
        <authorList>
            <person name="Tortoli E."/>
            <person name="Trovato A."/>
            <person name="Cirillo D.M."/>
        </authorList>
    </citation>
    <scope>NUCLEOTIDE SEQUENCE [LARGE SCALE GENOMIC DNA]</scope>
    <source>
        <strain evidence="9 10">TBL 1200985</strain>
    </source>
</reference>
<keyword evidence="10" id="KW-1185">Reference proteome</keyword>
<dbReference type="Gene3D" id="1.20.1640.10">
    <property type="entry name" value="Multidrug efflux transporter AcrB transmembrane domain"/>
    <property type="match status" value="2"/>
</dbReference>
<keyword evidence="6 7" id="KW-0472">Membrane</keyword>
<dbReference type="AlphaFoldDB" id="A0A1X2LW90"/>
<dbReference type="NCBIfam" id="TIGR00833">
    <property type="entry name" value="actII"/>
    <property type="match status" value="1"/>
</dbReference>
<dbReference type="PANTHER" id="PTHR33406:SF6">
    <property type="entry name" value="MEMBRANE PROTEIN YDGH-RELATED"/>
    <property type="match status" value="1"/>
</dbReference>
<feature type="transmembrane region" description="Helical" evidence="7">
    <location>
        <begin position="214"/>
        <end position="235"/>
    </location>
</feature>
<feature type="transmembrane region" description="Helical" evidence="7">
    <location>
        <begin position="847"/>
        <end position="871"/>
    </location>
</feature>
<dbReference type="Pfam" id="PF03176">
    <property type="entry name" value="MMPL"/>
    <property type="match status" value="2"/>
</dbReference>
<dbReference type="EMBL" id="NCXP01000008">
    <property type="protein sequence ID" value="OSC41333.1"/>
    <property type="molecule type" value="Genomic_DNA"/>
</dbReference>
<evidence type="ECO:0000259" key="8">
    <source>
        <dbReference type="PROSITE" id="PS50156"/>
    </source>
</evidence>
<comment type="caution">
    <text evidence="9">The sequence shown here is derived from an EMBL/GenBank/DDBJ whole genome shotgun (WGS) entry which is preliminary data.</text>
</comment>
<evidence type="ECO:0000256" key="4">
    <source>
        <dbReference type="ARBA" id="ARBA00022692"/>
    </source>
</evidence>
<protein>
    <submittedName>
        <fullName evidence="9">MMPL family RND transporter</fullName>
    </submittedName>
</protein>
<dbReference type="STRING" id="1430326.B8W66_09725"/>
<dbReference type="InterPro" id="IPR000731">
    <property type="entry name" value="SSD"/>
</dbReference>
<evidence type="ECO:0000256" key="5">
    <source>
        <dbReference type="ARBA" id="ARBA00022989"/>
    </source>
</evidence>
<dbReference type="SUPFAM" id="SSF82866">
    <property type="entry name" value="Multidrug efflux transporter AcrB transmembrane domain"/>
    <property type="match status" value="2"/>
</dbReference>
<feature type="transmembrane region" description="Helical" evidence="7">
    <location>
        <begin position="922"/>
        <end position="945"/>
    </location>
</feature>
<dbReference type="InterPro" id="IPR050545">
    <property type="entry name" value="Mycobact_MmpL"/>
</dbReference>
<dbReference type="InterPro" id="IPR004707">
    <property type="entry name" value="MmpL_fam"/>
</dbReference>
<evidence type="ECO:0000256" key="2">
    <source>
        <dbReference type="ARBA" id="ARBA00010157"/>
    </source>
</evidence>
<comment type="similarity">
    <text evidence="2">Belongs to the resistance-nodulation-cell division (RND) (TC 2.A.6) family. MmpL subfamily.</text>
</comment>
<feature type="domain" description="SSD" evidence="8">
    <location>
        <begin position="217"/>
        <end position="344"/>
    </location>
</feature>
<evidence type="ECO:0000313" key="10">
    <source>
        <dbReference type="Proteomes" id="UP000193247"/>
    </source>
</evidence>
<feature type="transmembrane region" description="Helical" evidence="7">
    <location>
        <begin position="883"/>
        <end position="901"/>
    </location>
</feature>
<feature type="transmembrane region" description="Helical" evidence="7">
    <location>
        <begin position="189"/>
        <end position="207"/>
    </location>
</feature>
<accession>A0A1X2LW90</accession>
<feature type="transmembrane region" description="Helical" evidence="7">
    <location>
        <begin position="320"/>
        <end position="345"/>
    </location>
</feature>
<sequence>MRRLAEFVVRWPWAVIGLWVAIAVALPLALPSLNEMAQRHPLTILPSDAPSSIATRNMTQAFHESGTEDLLLVVLTDEKGLGPADEAAYRQLVAALRQDTRDVVMLQDFVSTPSLRSVLTSKDDKTWVLPIGIAGELGTPRSYAAYLRVADLVKHTLQHNPAGSSLTANVTGPAATVADLTVAGERDRIPIEVAIAVLVLAVLLVVYRNPVTMMLPLIAIGISLVIAQAVVAGFSQLSGLGVSNQSIVFLSAMIAGAGTDYAVFLISRYHDYLRDGADFDQAVKRALISIGKVIAASAATVGITFLGISFARMGVFSTVGVASAIGIGVAFLAAITLLPAILVVAGPRGWITPRRELTARFWRRSGIRIVRRPKVHLVASLLVLIILAATAGLVRYNYDDRKALRSSAPSSVGYAALNRHFPVNQSIPEYILVQSPHDLRTPRALADLEQMADRVSQLPNIALVSGITRPTGVVPQQLRATYQAGAIGARLGGASNAISDHTDDLNRLANGANALADNLGDVRGQVNQIVSGIQGLIDAFAFLQSQYGGDKLVKEVVTAAKLVRSINSLGESLGVNFTAVKDLFAWVAPVLTALEGNPVCNADPSCSATRVQFQRLVAARGDGSIDEINDLARQLQAVQDKQTLHATADRLRGALANFVRAMHSTGLDQPGGLQAGLTNLQHGADRFAGGSREVADGVDQLVDEIKQMGAGLGEASAFLLSMKHDAAEPSMAGFNVPPQLLHMDEFKKAAKMFISPDGHTARYLVQTKLNPFSVEAMDQVNAITDTARGAQPNTTLADASVSMAGYPVTLRDTRNYYEHDIRFIIAVTIVVVLLTLMVLLRAVVAPLYLVGSVVISYLSAVGIGVVMFQLILGQQLHWSVPPLAFVVLVAVGADYNMLLISRMRDESPNSTRYSIIRTLSSTGGVITAAGLIFAASMCGLLFSSISTVVQAGFVIGVGILLDTFLVRTITVPAIAALVGQVSWWPSRPRRTQVARPRDAELRD</sequence>
<keyword evidence="5 7" id="KW-1133">Transmembrane helix</keyword>
<feature type="transmembrane region" description="Helical" evidence="7">
    <location>
        <begin position="821"/>
        <end position="840"/>
    </location>
</feature>